<organism evidence="3 4">
    <name type="scientific">Chrysochromulina tobinii</name>
    <dbReference type="NCBI Taxonomy" id="1460289"/>
    <lineage>
        <taxon>Eukaryota</taxon>
        <taxon>Haptista</taxon>
        <taxon>Haptophyta</taxon>
        <taxon>Prymnesiophyceae</taxon>
        <taxon>Prymnesiales</taxon>
        <taxon>Chrysochromulinaceae</taxon>
        <taxon>Chrysochromulina</taxon>
    </lineage>
</organism>
<keyword evidence="4" id="KW-1185">Reference proteome</keyword>
<dbReference type="OrthoDB" id="26525at2759"/>
<keyword evidence="1" id="KW-0106">Calcium</keyword>
<feature type="domain" description="EF-hand" evidence="2">
    <location>
        <begin position="20"/>
        <end position="44"/>
    </location>
</feature>
<proteinExistence type="predicted"/>
<evidence type="ECO:0000259" key="2">
    <source>
        <dbReference type="PROSITE" id="PS50222"/>
    </source>
</evidence>
<dbReference type="PROSITE" id="PS00018">
    <property type="entry name" value="EF_HAND_1"/>
    <property type="match status" value="2"/>
</dbReference>
<protein>
    <submittedName>
        <fullName evidence="3">Outer dynein arm-docking complex subunit 3</fullName>
    </submittedName>
</protein>
<comment type="caution">
    <text evidence="3">The sequence shown here is derived from an EMBL/GenBank/DDBJ whole genome shotgun (WGS) entry which is preliminary data.</text>
</comment>
<dbReference type="SUPFAM" id="SSF47473">
    <property type="entry name" value="EF-hand"/>
    <property type="match status" value="1"/>
</dbReference>
<dbReference type="InterPro" id="IPR002048">
    <property type="entry name" value="EF_hand_dom"/>
</dbReference>
<dbReference type="EMBL" id="JWZX01001470">
    <property type="protein sequence ID" value="KOO33621.1"/>
    <property type="molecule type" value="Genomic_DNA"/>
</dbReference>
<dbReference type="InterPro" id="IPR011992">
    <property type="entry name" value="EF-hand-dom_pair"/>
</dbReference>
<dbReference type="Gene3D" id="1.10.238.10">
    <property type="entry name" value="EF-hand"/>
    <property type="match status" value="2"/>
</dbReference>
<dbReference type="InterPro" id="IPR018247">
    <property type="entry name" value="EF_Hand_1_Ca_BS"/>
</dbReference>
<reference evidence="4" key="1">
    <citation type="journal article" date="2015" name="PLoS Genet.">
        <title>Genome Sequence and Transcriptome Analyses of Chrysochromulina tobin: Metabolic Tools for Enhanced Algal Fitness in the Prominent Order Prymnesiales (Haptophyceae).</title>
        <authorList>
            <person name="Hovde B.T."/>
            <person name="Deodato C.R."/>
            <person name="Hunsperger H.M."/>
            <person name="Ryken S.A."/>
            <person name="Yost W."/>
            <person name="Jha R.K."/>
            <person name="Patterson J."/>
            <person name="Monnat R.J. Jr."/>
            <person name="Barlow S.B."/>
            <person name="Starkenburg S.R."/>
            <person name="Cattolico R.A."/>
        </authorList>
    </citation>
    <scope>NUCLEOTIDE SEQUENCE</scope>
    <source>
        <strain evidence="4">CCMP291</strain>
    </source>
</reference>
<dbReference type="GO" id="GO:0005509">
    <property type="term" value="F:calcium ion binding"/>
    <property type="evidence" value="ECO:0007669"/>
    <property type="project" value="InterPro"/>
</dbReference>
<sequence length="152" mass="17805">MKRLKFPNVTMGLVEDLIWEVDEDCDGMLSWDEFKGMFFCVRNDKTGWEPRRLFNLVEFMMYDKDQGGSIDMDECMEIFFRRFGKLNLESRVADFMMHDTNADQEISFAEFVEMDKKQDLAGTNNHPGFKLSVGMIATTKQENARLLKMIRG</sequence>
<name>A0A0M0K424_9EUKA</name>
<gene>
    <name evidence="3" type="ORF">Ctob_013048</name>
</gene>
<accession>A0A0M0K424</accession>
<dbReference type="PROSITE" id="PS50222">
    <property type="entry name" value="EF_HAND_2"/>
    <property type="match status" value="1"/>
</dbReference>
<dbReference type="Proteomes" id="UP000037460">
    <property type="component" value="Unassembled WGS sequence"/>
</dbReference>
<dbReference type="AlphaFoldDB" id="A0A0M0K424"/>
<evidence type="ECO:0000313" key="3">
    <source>
        <dbReference type="EMBL" id="KOO33621.1"/>
    </source>
</evidence>
<evidence type="ECO:0000256" key="1">
    <source>
        <dbReference type="ARBA" id="ARBA00022837"/>
    </source>
</evidence>
<evidence type="ECO:0000313" key="4">
    <source>
        <dbReference type="Proteomes" id="UP000037460"/>
    </source>
</evidence>